<name>A0A0B7H544_9FLAO</name>
<accession>A0A0B7H544</accession>
<organism evidence="1 2">
    <name type="scientific">Capnocytophaga cynodegmi</name>
    <dbReference type="NCBI Taxonomy" id="28189"/>
    <lineage>
        <taxon>Bacteria</taxon>
        <taxon>Pseudomonadati</taxon>
        <taxon>Bacteroidota</taxon>
        <taxon>Flavobacteriia</taxon>
        <taxon>Flavobacteriales</taxon>
        <taxon>Flavobacteriaceae</taxon>
        <taxon>Capnocytophaga</taxon>
    </lineage>
</organism>
<dbReference type="AlphaFoldDB" id="A0A0B7H544"/>
<keyword evidence="2" id="KW-1185">Reference proteome</keyword>
<dbReference type="eggNOG" id="COG0322">
    <property type="taxonomic scope" value="Bacteria"/>
</dbReference>
<dbReference type="Pfam" id="PF16125">
    <property type="entry name" value="DUF4837"/>
    <property type="match status" value="1"/>
</dbReference>
<dbReference type="Proteomes" id="UP000038055">
    <property type="component" value="Unassembled WGS sequence"/>
</dbReference>
<gene>
    <name evidence="1" type="ORF">CCYN2B_140024</name>
</gene>
<dbReference type="STRING" id="28189.CCYN74_210052"/>
<evidence type="ECO:0008006" key="3">
    <source>
        <dbReference type="Google" id="ProtNLM"/>
    </source>
</evidence>
<dbReference type="PROSITE" id="PS51257">
    <property type="entry name" value="PROKAR_LIPOPROTEIN"/>
    <property type="match status" value="1"/>
</dbReference>
<evidence type="ECO:0000313" key="1">
    <source>
        <dbReference type="EMBL" id="CEN33067.1"/>
    </source>
</evidence>
<sequence length="330" mass="37968">MKQLVFFIIGTFLLISCQNTSNKNKGSEEIYLPQSNGQINSLAVVIDNTLWKGTVGDTIRKYFASPVEGLSTEEPIFSLHQIPPEIFTNNTRNSRNILIIEKDSINNVVVKENLFAKPQRIGVIRGKTNRDITCEIQEHFSKIVREFKENDIRENQLRFQKALNKERDIEEKLGLKLMMPSVYKIVKKENNFFWIERQIKGGTANIIIYEMPPNSIPEGDIRSEAIVKMRDSIGKRYIPGREEGMYMISESAFAPSIYNTTIKDRKAIESKGLWEVKNFLLGGPYVNYIIEDQPNNRLVVIEGFVSAPMTDKRDYLFELESIIKSITFVK</sequence>
<dbReference type="RefSeq" id="WP_041990569.1">
    <property type="nucleotide sequence ID" value="NZ_CDOD01000006.1"/>
</dbReference>
<protein>
    <recommendedName>
        <fullName evidence="3">DUF4837 domain-containing protein</fullName>
    </recommendedName>
</protein>
<reference evidence="2" key="1">
    <citation type="submission" date="2015-01" db="EMBL/GenBank/DDBJ databases">
        <authorList>
            <person name="MANFREDI Pablo"/>
        </authorList>
    </citation>
    <scope>NUCLEOTIDE SEQUENCE [LARGE SCALE GENOMIC DNA]</scope>
    <source>
        <strain evidence="2">Ccyn2B</strain>
    </source>
</reference>
<dbReference type="InterPro" id="IPR032286">
    <property type="entry name" value="DUF4837"/>
</dbReference>
<proteinExistence type="predicted"/>
<evidence type="ECO:0000313" key="2">
    <source>
        <dbReference type="Proteomes" id="UP000038055"/>
    </source>
</evidence>
<dbReference type="EMBL" id="CDOD01000006">
    <property type="protein sequence ID" value="CEN33067.1"/>
    <property type="molecule type" value="Genomic_DNA"/>
</dbReference>